<evidence type="ECO:0000313" key="3">
    <source>
        <dbReference type="Proteomes" id="UP000268535"/>
    </source>
</evidence>
<protein>
    <submittedName>
        <fullName evidence="2">Uncharacterized protein</fullName>
    </submittedName>
</protein>
<dbReference type="Proteomes" id="UP000268535">
    <property type="component" value="Unassembled WGS sequence"/>
</dbReference>
<evidence type="ECO:0000313" key="2">
    <source>
        <dbReference type="EMBL" id="RKO97062.1"/>
    </source>
</evidence>
<proteinExistence type="predicted"/>
<feature type="chain" id="PRO_5020984076" evidence="1">
    <location>
        <begin position="27"/>
        <end position="118"/>
    </location>
</feature>
<evidence type="ECO:0000256" key="1">
    <source>
        <dbReference type="SAM" id="SignalP"/>
    </source>
</evidence>
<reference evidence="3" key="1">
    <citation type="journal article" date="2018" name="Nat. Microbiol.">
        <title>Leveraging single-cell genomics to expand the fungal tree of life.</title>
        <authorList>
            <person name="Ahrendt S.R."/>
            <person name="Quandt C.A."/>
            <person name="Ciobanu D."/>
            <person name="Clum A."/>
            <person name="Salamov A."/>
            <person name="Andreopoulos B."/>
            <person name="Cheng J.F."/>
            <person name="Woyke T."/>
            <person name="Pelin A."/>
            <person name="Henrissat B."/>
            <person name="Reynolds N.K."/>
            <person name="Benny G.L."/>
            <person name="Smith M.E."/>
            <person name="James T.Y."/>
            <person name="Grigoriev I.V."/>
        </authorList>
    </citation>
    <scope>NUCLEOTIDE SEQUENCE [LARGE SCALE GENOMIC DNA]</scope>
    <source>
        <strain evidence="3">ATCC 52028</strain>
    </source>
</reference>
<organism evidence="2 3">
    <name type="scientific">Caulochytrium protostelioides</name>
    <dbReference type="NCBI Taxonomy" id="1555241"/>
    <lineage>
        <taxon>Eukaryota</taxon>
        <taxon>Fungi</taxon>
        <taxon>Fungi incertae sedis</taxon>
        <taxon>Chytridiomycota</taxon>
        <taxon>Chytridiomycota incertae sedis</taxon>
        <taxon>Chytridiomycetes</taxon>
        <taxon>Caulochytriales</taxon>
        <taxon>Caulochytriaceae</taxon>
        <taxon>Caulochytrium</taxon>
    </lineage>
</organism>
<accession>A0A4P9WWI7</accession>
<keyword evidence="1" id="KW-0732">Signal</keyword>
<name>A0A4P9WWI7_9FUNG</name>
<gene>
    <name evidence="2" type="ORF">CAUPRSCDRAFT_11248</name>
</gene>
<dbReference type="EMBL" id="ML009432">
    <property type="protein sequence ID" value="RKO97062.1"/>
    <property type="molecule type" value="Genomic_DNA"/>
</dbReference>
<sequence>MMLGIKSTLLAFAGGALMLGTRGAHADFPEPSQHLFAADGVYVARLRGSAVYFGQNAPLGGHVGVRHDAGRLGSPGQLGLLYDIVHAGLSAELAVSASGVGCLLQPVFAHQHGRADYQ</sequence>
<dbReference type="AlphaFoldDB" id="A0A4P9WWI7"/>
<feature type="signal peptide" evidence="1">
    <location>
        <begin position="1"/>
        <end position="26"/>
    </location>
</feature>